<dbReference type="AlphaFoldDB" id="A0A1J9RTJ9"/>
<dbReference type="InterPro" id="IPR052061">
    <property type="entry name" value="PTE-AB_protein"/>
</dbReference>
<dbReference type="Pfam" id="PF03061">
    <property type="entry name" value="4HBT"/>
    <property type="match status" value="1"/>
</dbReference>
<dbReference type="OrthoDB" id="506431at2759"/>
<name>A0A1J9RTJ9_9PEZI</name>
<evidence type="ECO:0000313" key="2">
    <source>
        <dbReference type="EMBL" id="OJD30845.1"/>
    </source>
</evidence>
<organism evidence="2 3">
    <name type="scientific">Diplodia corticola</name>
    <dbReference type="NCBI Taxonomy" id="236234"/>
    <lineage>
        <taxon>Eukaryota</taxon>
        <taxon>Fungi</taxon>
        <taxon>Dikarya</taxon>
        <taxon>Ascomycota</taxon>
        <taxon>Pezizomycotina</taxon>
        <taxon>Dothideomycetes</taxon>
        <taxon>Dothideomycetes incertae sedis</taxon>
        <taxon>Botryosphaeriales</taxon>
        <taxon>Botryosphaeriaceae</taxon>
        <taxon>Diplodia</taxon>
    </lineage>
</organism>
<dbReference type="Gene3D" id="3.10.129.10">
    <property type="entry name" value="Hotdog Thioesterase"/>
    <property type="match status" value="1"/>
</dbReference>
<dbReference type="InterPro" id="IPR029069">
    <property type="entry name" value="HotDog_dom_sf"/>
</dbReference>
<dbReference type="InterPro" id="IPR006683">
    <property type="entry name" value="Thioestr_dom"/>
</dbReference>
<proteinExistence type="predicted"/>
<dbReference type="PANTHER" id="PTHR47260">
    <property type="entry name" value="UPF0644 PROTEIN PB2B4.06"/>
    <property type="match status" value="1"/>
</dbReference>
<dbReference type="Proteomes" id="UP000183809">
    <property type="component" value="Unassembled WGS sequence"/>
</dbReference>
<evidence type="ECO:0000259" key="1">
    <source>
        <dbReference type="Pfam" id="PF03061"/>
    </source>
</evidence>
<accession>A0A1J9RTJ9</accession>
<dbReference type="CDD" id="cd03443">
    <property type="entry name" value="PaaI_thioesterase"/>
    <property type="match status" value="1"/>
</dbReference>
<dbReference type="EMBL" id="MNUE01000055">
    <property type="protein sequence ID" value="OJD30845.1"/>
    <property type="molecule type" value="Genomic_DNA"/>
</dbReference>
<gene>
    <name evidence="2" type="ORF">BKCO1_5500051</name>
</gene>
<evidence type="ECO:0000313" key="3">
    <source>
        <dbReference type="Proteomes" id="UP000183809"/>
    </source>
</evidence>
<keyword evidence="3" id="KW-1185">Reference proteome</keyword>
<sequence length="188" mass="20752">MSLRNTDRFREIPWAAALLADENFVVVPTSSRTPKASGEDSFIAEALNTERTIRNWVTQHSIPQENSWPAIAEVRSFLDIGDGLNGYPATMHGGMTAALMDELTGQLLNINVDHRNRMSGVHKPLNAMTAYLNVSYKNPLPLPGVILGTAKITRVDGRKFYLRGTLEDGTGQIYAIGEALFVEIRPKV</sequence>
<dbReference type="STRING" id="236234.A0A1J9RTJ9"/>
<comment type="caution">
    <text evidence="2">The sequence shown here is derived from an EMBL/GenBank/DDBJ whole genome shotgun (WGS) entry which is preliminary data.</text>
</comment>
<feature type="domain" description="Thioesterase" evidence="1">
    <location>
        <begin position="90"/>
        <end position="172"/>
    </location>
</feature>
<protein>
    <submittedName>
        <fullName evidence="2">Thioesterase superfamily protein</fullName>
    </submittedName>
</protein>
<dbReference type="RefSeq" id="XP_020127105.1">
    <property type="nucleotide sequence ID" value="XM_020277344.1"/>
</dbReference>
<dbReference type="GeneID" id="31017605"/>
<dbReference type="SUPFAM" id="SSF54637">
    <property type="entry name" value="Thioesterase/thiol ester dehydrase-isomerase"/>
    <property type="match status" value="1"/>
</dbReference>
<dbReference type="PANTHER" id="PTHR47260:SF6">
    <property type="entry name" value="THIOESTERASE DOMAIN-CONTAINING PROTEIN"/>
    <property type="match status" value="1"/>
</dbReference>
<reference evidence="2 3" key="1">
    <citation type="submission" date="2016-10" db="EMBL/GenBank/DDBJ databases">
        <title>Proteomics and genomics reveal pathogen-plant mechanisms compatible with a hemibiotrophic lifestyle of Diplodia corticola.</title>
        <authorList>
            <person name="Fernandes I."/>
            <person name="De Jonge R."/>
            <person name="Van De Peer Y."/>
            <person name="Devreese B."/>
            <person name="Alves A."/>
            <person name="Esteves A.C."/>
        </authorList>
    </citation>
    <scope>NUCLEOTIDE SEQUENCE [LARGE SCALE GENOMIC DNA]</scope>
    <source>
        <strain evidence="2 3">CBS 112549</strain>
    </source>
</reference>